<evidence type="ECO:0000256" key="1">
    <source>
        <dbReference type="SAM" id="MobiDB-lite"/>
    </source>
</evidence>
<comment type="caution">
    <text evidence="2">The sequence shown here is derived from an EMBL/GenBank/DDBJ whole genome shotgun (WGS) entry which is preliminary data.</text>
</comment>
<proteinExistence type="predicted"/>
<name>A0ABP9PVR4_9PSEU</name>
<keyword evidence="3" id="KW-1185">Reference proteome</keyword>
<accession>A0ABP9PVR4</accession>
<gene>
    <name evidence="2" type="ORF">GCM10023321_14320</name>
</gene>
<protein>
    <submittedName>
        <fullName evidence="2">Uncharacterized protein</fullName>
    </submittedName>
</protein>
<organism evidence="2 3">
    <name type="scientific">Pseudonocardia eucalypti</name>
    <dbReference type="NCBI Taxonomy" id="648755"/>
    <lineage>
        <taxon>Bacteria</taxon>
        <taxon>Bacillati</taxon>
        <taxon>Actinomycetota</taxon>
        <taxon>Actinomycetes</taxon>
        <taxon>Pseudonocardiales</taxon>
        <taxon>Pseudonocardiaceae</taxon>
        <taxon>Pseudonocardia</taxon>
    </lineage>
</organism>
<evidence type="ECO:0000313" key="3">
    <source>
        <dbReference type="Proteomes" id="UP001428817"/>
    </source>
</evidence>
<sequence length="49" mass="5843">MLSRQRGEHPMANDRRTDRELEADTLKRWADMSENEIENDAQVLVDEDR</sequence>
<reference evidence="3" key="1">
    <citation type="journal article" date="2019" name="Int. J. Syst. Evol. Microbiol.">
        <title>The Global Catalogue of Microorganisms (GCM) 10K type strain sequencing project: providing services to taxonomists for standard genome sequencing and annotation.</title>
        <authorList>
            <consortium name="The Broad Institute Genomics Platform"/>
            <consortium name="The Broad Institute Genome Sequencing Center for Infectious Disease"/>
            <person name="Wu L."/>
            <person name="Ma J."/>
        </authorList>
    </citation>
    <scope>NUCLEOTIDE SEQUENCE [LARGE SCALE GENOMIC DNA]</scope>
    <source>
        <strain evidence="3">JCM 18303</strain>
    </source>
</reference>
<feature type="region of interest" description="Disordered" evidence="1">
    <location>
        <begin position="1"/>
        <end position="20"/>
    </location>
</feature>
<dbReference type="Proteomes" id="UP001428817">
    <property type="component" value="Unassembled WGS sequence"/>
</dbReference>
<evidence type="ECO:0000313" key="2">
    <source>
        <dbReference type="EMBL" id="GAA5149849.1"/>
    </source>
</evidence>
<dbReference type="EMBL" id="BAABJP010000005">
    <property type="protein sequence ID" value="GAA5149849.1"/>
    <property type="molecule type" value="Genomic_DNA"/>
</dbReference>